<reference evidence="1 2" key="1">
    <citation type="journal article" date="2018" name="Sci. Rep.">
        <title>Comparative genomics provides insights into the lifestyle and reveals functional heterogeneity of dark septate endophytic fungi.</title>
        <authorList>
            <person name="Knapp D.G."/>
            <person name="Nemeth J.B."/>
            <person name="Barry K."/>
            <person name="Hainaut M."/>
            <person name="Henrissat B."/>
            <person name="Johnson J."/>
            <person name="Kuo A."/>
            <person name="Lim J.H.P."/>
            <person name="Lipzen A."/>
            <person name="Nolan M."/>
            <person name="Ohm R.A."/>
            <person name="Tamas L."/>
            <person name="Grigoriev I.V."/>
            <person name="Spatafora J.W."/>
            <person name="Nagy L.G."/>
            <person name="Kovacs G.M."/>
        </authorList>
    </citation>
    <scope>NUCLEOTIDE SEQUENCE [LARGE SCALE GENOMIC DNA]</scope>
    <source>
        <strain evidence="1 2">DSE2036</strain>
    </source>
</reference>
<evidence type="ECO:0000313" key="1">
    <source>
        <dbReference type="EMBL" id="PVI06451.1"/>
    </source>
</evidence>
<sequence length="119" mass="13170">TNSCNNCVSAGLACTYNAIPQKKGPKGNRAKVLSELQENQRNAQLTTGLTHKLGFDPQLVGTFARTPGFLPMGLIESCLEFFFANVYPSQPILHRQRAQETVMSIEHSTEAYCMITLTY</sequence>
<dbReference type="STRING" id="97972.A0A2V1E7F7"/>
<accession>A0A2V1E7F7</accession>
<protein>
    <submittedName>
        <fullName evidence="1">Uncharacterized protein</fullName>
    </submittedName>
</protein>
<dbReference type="OrthoDB" id="3778317at2759"/>
<proteinExistence type="predicted"/>
<dbReference type="AlphaFoldDB" id="A0A2V1E7F7"/>
<dbReference type="EMBL" id="KZ805308">
    <property type="protein sequence ID" value="PVI06451.1"/>
    <property type="molecule type" value="Genomic_DNA"/>
</dbReference>
<feature type="non-terminal residue" evidence="1">
    <location>
        <position position="1"/>
    </location>
</feature>
<keyword evidence="2" id="KW-1185">Reference proteome</keyword>
<gene>
    <name evidence="1" type="ORF">DM02DRAFT_649576</name>
</gene>
<name>A0A2V1E7F7_9PLEO</name>
<evidence type="ECO:0000313" key="2">
    <source>
        <dbReference type="Proteomes" id="UP000244855"/>
    </source>
</evidence>
<organism evidence="1 2">
    <name type="scientific">Periconia macrospinosa</name>
    <dbReference type="NCBI Taxonomy" id="97972"/>
    <lineage>
        <taxon>Eukaryota</taxon>
        <taxon>Fungi</taxon>
        <taxon>Dikarya</taxon>
        <taxon>Ascomycota</taxon>
        <taxon>Pezizomycotina</taxon>
        <taxon>Dothideomycetes</taxon>
        <taxon>Pleosporomycetidae</taxon>
        <taxon>Pleosporales</taxon>
        <taxon>Massarineae</taxon>
        <taxon>Periconiaceae</taxon>
        <taxon>Periconia</taxon>
    </lineage>
</organism>
<dbReference type="Proteomes" id="UP000244855">
    <property type="component" value="Unassembled WGS sequence"/>
</dbReference>